<dbReference type="STRING" id="1314785.A0A165CXS0"/>
<dbReference type="RefSeq" id="XP_040761431.1">
    <property type="nucleotide sequence ID" value="XM_040904796.1"/>
</dbReference>
<accession>A0A165CXS0</accession>
<feature type="non-terminal residue" evidence="3">
    <location>
        <position position="1"/>
    </location>
</feature>
<feature type="region of interest" description="Disordered" evidence="1">
    <location>
        <begin position="144"/>
        <end position="178"/>
    </location>
</feature>
<feature type="compositionally biased region" description="Polar residues" evidence="1">
    <location>
        <begin position="169"/>
        <end position="178"/>
    </location>
</feature>
<dbReference type="Pfam" id="PF20149">
    <property type="entry name" value="DUF6532"/>
    <property type="match status" value="1"/>
</dbReference>
<sequence>ICQKLGDAAELHKGLYQNRVIQMIINKVWFKDKRDDGIVLQEVYCPFPFIAFATVLMAIECAIDEWVSGTREDVTFTIEAYKHRFEHHLSAIKSYNTASSDLEIMKKICHRVFEDGCINAKVIRTETQETRTLAPDAIKNAIEEFKHKDGNLSETDESDNGGELGDGQPNGQESWDGQ</sequence>
<dbReference type="InParanoid" id="A0A165CXS0"/>
<dbReference type="GeneID" id="63821826"/>
<proteinExistence type="predicted"/>
<organism evidence="3 4">
    <name type="scientific">Laetiporus sulphureus 93-53</name>
    <dbReference type="NCBI Taxonomy" id="1314785"/>
    <lineage>
        <taxon>Eukaryota</taxon>
        <taxon>Fungi</taxon>
        <taxon>Dikarya</taxon>
        <taxon>Basidiomycota</taxon>
        <taxon>Agaricomycotina</taxon>
        <taxon>Agaricomycetes</taxon>
        <taxon>Polyporales</taxon>
        <taxon>Laetiporus</taxon>
    </lineage>
</organism>
<dbReference type="AlphaFoldDB" id="A0A165CXS0"/>
<gene>
    <name evidence="3" type="ORF">LAESUDRAFT_659244</name>
</gene>
<dbReference type="EMBL" id="KV427642">
    <property type="protein sequence ID" value="KZT03691.1"/>
    <property type="molecule type" value="Genomic_DNA"/>
</dbReference>
<dbReference type="InterPro" id="IPR045341">
    <property type="entry name" value="DUF6532"/>
</dbReference>
<evidence type="ECO:0000313" key="3">
    <source>
        <dbReference type="EMBL" id="KZT03691.1"/>
    </source>
</evidence>
<evidence type="ECO:0000256" key="1">
    <source>
        <dbReference type="SAM" id="MobiDB-lite"/>
    </source>
</evidence>
<reference evidence="3 4" key="1">
    <citation type="journal article" date="2016" name="Mol. Biol. Evol.">
        <title>Comparative Genomics of Early-Diverging Mushroom-Forming Fungi Provides Insights into the Origins of Lignocellulose Decay Capabilities.</title>
        <authorList>
            <person name="Nagy L.G."/>
            <person name="Riley R."/>
            <person name="Tritt A."/>
            <person name="Adam C."/>
            <person name="Daum C."/>
            <person name="Floudas D."/>
            <person name="Sun H."/>
            <person name="Yadav J.S."/>
            <person name="Pangilinan J."/>
            <person name="Larsson K.H."/>
            <person name="Matsuura K."/>
            <person name="Barry K."/>
            <person name="Labutti K."/>
            <person name="Kuo R."/>
            <person name="Ohm R.A."/>
            <person name="Bhattacharya S.S."/>
            <person name="Shirouzu T."/>
            <person name="Yoshinaga Y."/>
            <person name="Martin F.M."/>
            <person name="Grigoriev I.V."/>
            <person name="Hibbett D.S."/>
        </authorList>
    </citation>
    <scope>NUCLEOTIDE SEQUENCE [LARGE SCALE GENOMIC DNA]</scope>
    <source>
        <strain evidence="3 4">93-53</strain>
    </source>
</reference>
<feature type="domain" description="DUF6532" evidence="2">
    <location>
        <begin position="12"/>
        <end position="94"/>
    </location>
</feature>
<evidence type="ECO:0000313" key="4">
    <source>
        <dbReference type="Proteomes" id="UP000076871"/>
    </source>
</evidence>
<name>A0A165CXS0_9APHY</name>
<dbReference type="OrthoDB" id="3268553at2759"/>
<evidence type="ECO:0000259" key="2">
    <source>
        <dbReference type="Pfam" id="PF20149"/>
    </source>
</evidence>
<dbReference type="Proteomes" id="UP000076871">
    <property type="component" value="Unassembled WGS sequence"/>
</dbReference>
<keyword evidence="4" id="KW-1185">Reference proteome</keyword>
<protein>
    <recommendedName>
        <fullName evidence="2">DUF6532 domain-containing protein</fullName>
    </recommendedName>
</protein>